<evidence type="ECO:0000313" key="4">
    <source>
        <dbReference type="Proteomes" id="UP000231567"/>
    </source>
</evidence>
<feature type="transmembrane region" description="Helical" evidence="1">
    <location>
        <begin position="21"/>
        <end position="40"/>
    </location>
</feature>
<evidence type="ECO:0000313" key="3">
    <source>
        <dbReference type="EMBL" id="PIP21513.1"/>
    </source>
</evidence>
<keyword evidence="1" id="KW-0472">Membrane</keyword>
<evidence type="ECO:0000256" key="1">
    <source>
        <dbReference type="SAM" id="Phobius"/>
    </source>
</evidence>
<dbReference type="Proteomes" id="UP000231567">
    <property type="component" value="Unassembled WGS sequence"/>
</dbReference>
<comment type="caution">
    <text evidence="3">The sequence shown here is derived from an EMBL/GenBank/DDBJ whole genome shotgun (WGS) entry which is preliminary data.</text>
</comment>
<accession>A0A2G9YS36</accession>
<feature type="transmembrane region" description="Helical" evidence="1">
    <location>
        <begin position="350"/>
        <end position="369"/>
    </location>
</feature>
<keyword evidence="1" id="KW-1133">Transmembrane helix</keyword>
<dbReference type="InterPro" id="IPR048389">
    <property type="entry name" value="YciQ-like_C"/>
</dbReference>
<reference evidence="3 4" key="1">
    <citation type="submission" date="2017-09" db="EMBL/GenBank/DDBJ databases">
        <title>Depth-based differentiation of microbial function through sediment-hosted aquifers and enrichment of novel symbionts in the deep terrestrial subsurface.</title>
        <authorList>
            <person name="Probst A.J."/>
            <person name="Ladd B."/>
            <person name="Jarett J.K."/>
            <person name="Geller-Mcgrath D.E."/>
            <person name="Sieber C.M."/>
            <person name="Emerson J.B."/>
            <person name="Anantharaman K."/>
            <person name="Thomas B.C."/>
            <person name="Malmstrom R."/>
            <person name="Stieglmeier M."/>
            <person name="Klingl A."/>
            <person name="Woyke T."/>
            <person name="Ryan C.M."/>
            <person name="Banfield J.F."/>
        </authorList>
    </citation>
    <scope>NUCLEOTIDE SEQUENCE [LARGE SCALE GENOMIC DNA]</scope>
    <source>
        <strain evidence="3">CG23_combo_of_CG06-09_8_20_14_all_40_13</strain>
    </source>
</reference>
<feature type="domain" description="Predicted membrane protein YciQ-like C-terminal" evidence="2">
    <location>
        <begin position="223"/>
        <end position="454"/>
    </location>
</feature>
<dbReference type="Pfam" id="PF20990">
    <property type="entry name" value="DUF2207_C"/>
    <property type="match status" value="1"/>
</dbReference>
<feature type="transmembrane region" description="Helical" evidence="1">
    <location>
        <begin position="184"/>
        <end position="206"/>
    </location>
</feature>
<keyword evidence="1" id="KW-0812">Transmembrane</keyword>
<organism evidence="3 4">
    <name type="scientific">Candidatus Nealsonbacteria bacterium CG23_combo_of_CG06-09_8_20_14_all_40_13</name>
    <dbReference type="NCBI Taxonomy" id="1974724"/>
    <lineage>
        <taxon>Bacteria</taxon>
        <taxon>Candidatus Nealsoniibacteriota</taxon>
    </lineage>
</organism>
<gene>
    <name evidence="3" type="ORF">COX39_02555</name>
</gene>
<protein>
    <recommendedName>
        <fullName evidence="2">Predicted membrane protein YciQ-like C-terminal domain-containing protein</fullName>
    </recommendedName>
</protein>
<proteinExistence type="predicted"/>
<feature type="transmembrane region" description="Helical" evidence="1">
    <location>
        <begin position="375"/>
        <end position="393"/>
    </location>
</feature>
<dbReference type="AlphaFoldDB" id="A0A2G9YS36"/>
<name>A0A2G9YS36_9BACT</name>
<evidence type="ECO:0000259" key="2">
    <source>
        <dbReference type="Pfam" id="PF20990"/>
    </source>
</evidence>
<dbReference type="EMBL" id="PCRM01000035">
    <property type="protein sequence ID" value="PIP21513.1"/>
    <property type="molecule type" value="Genomic_DNA"/>
</dbReference>
<sequence>MKASEGVLSQIFKSIGIYKKKFFIFLLLFVAGTISFIFLVHPKLTARNNVENYDTSTVNITIQRNGTVLRDGKPVKGLLSAEKNYDFFHYKILNEPGYYLPYFQIKVELPAAVDQDKLSPRVYLIQSFDSETTITYPDEKSVLFTATALAPSSVLTIELKIPKGVIGFSIGKRMGAALIEISGAVWLILGFTLPAITLLILLLMVYKRSRLEKLTMPTQMTEQPPSKLPVAVVGVLPTGLIGSREIAAILIDLAQRGLIEIVHHGNSFVFFKTGAYTANSQQLETFETILLSKIFQPKSLKTTSEDIQQRIGHHIFSRKIAQAYWEIYKVATDRGYFQQNPATIHFRYKMLGIIIFFAGFLGFILGVGLGPEPKFLIFPFAGMVFASLIIVKISSKMPLRTSLGVKALENWLAFKNYLSMDKPIVYSPDLERIYLKYLPYAIVLGCEVEWTKRFTDFPFAAPSWFTTQTQLYHLNDFAQNIFTLIGFVAQSLALSHEPSVD</sequence>